<keyword evidence="1" id="KW-0808">Transferase</keyword>
<gene>
    <name evidence="4" type="ORF">SAMN05421503_2679</name>
</gene>
<dbReference type="RefSeq" id="WP_097042879.1">
    <property type="nucleotide sequence ID" value="NZ_OBEK01000004.1"/>
</dbReference>
<keyword evidence="5" id="KW-1185">Reference proteome</keyword>
<dbReference type="PANTHER" id="PTHR43800">
    <property type="entry name" value="PEPTIDYL-LYSINE N-ACETYLTRANSFERASE YJAB"/>
    <property type="match status" value="1"/>
</dbReference>
<dbReference type="PANTHER" id="PTHR43800:SF1">
    <property type="entry name" value="PEPTIDYL-LYSINE N-ACETYLTRANSFERASE YJAB"/>
    <property type="match status" value="1"/>
</dbReference>
<sequence>MNMRACMESDLEVCSDIFVNVFCEEPWNEAWTPETALKYLKDYYHTPGFTGILAAENQDIIGFIFGVKRRWWSGDEFFINEMCVRSDKQSKGVGKQLMHYLLKTTDAETISLLTDRGLPAETFYKRNGFNEIERLMFLSREV</sequence>
<keyword evidence="2" id="KW-0012">Acyltransferase</keyword>
<protein>
    <submittedName>
        <fullName evidence="4">Ribosomal protein S18 acetylase RimI</fullName>
    </submittedName>
</protein>
<feature type="domain" description="N-acetyltransferase" evidence="3">
    <location>
        <begin position="1"/>
        <end position="142"/>
    </location>
</feature>
<reference evidence="5" key="1">
    <citation type="submission" date="2017-09" db="EMBL/GenBank/DDBJ databases">
        <authorList>
            <person name="Varghese N."/>
            <person name="Submissions S."/>
        </authorList>
    </citation>
    <scope>NUCLEOTIDE SEQUENCE [LARGE SCALE GENOMIC DNA]</scope>
    <source>
        <strain evidence="5">CGMCC 1.8913</strain>
    </source>
</reference>
<keyword evidence="4" id="KW-0687">Ribonucleoprotein</keyword>
<dbReference type="GO" id="GO:0016747">
    <property type="term" value="F:acyltransferase activity, transferring groups other than amino-acyl groups"/>
    <property type="evidence" value="ECO:0007669"/>
    <property type="project" value="InterPro"/>
</dbReference>
<evidence type="ECO:0000256" key="1">
    <source>
        <dbReference type="ARBA" id="ARBA00022679"/>
    </source>
</evidence>
<dbReference type="Proteomes" id="UP000219356">
    <property type="component" value="Unassembled WGS sequence"/>
</dbReference>
<dbReference type="GO" id="GO:0005840">
    <property type="term" value="C:ribosome"/>
    <property type="evidence" value="ECO:0007669"/>
    <property type="project" value="UniProtKB-KW"/>
</dbReference>
<dbReference type="EMBL" id="OBEK01000004">
    <property type="protein sequence ID" value="SNZ15610.1"/>
    <property type="molecule type" value="Genomic_DNA"/>
</dbReference>
<dbReference type="Gene3D" id="3.40.630.30">
    <property type="match status" value="1"/>
</dbReference>
<dbReference type="PROSITE" id="PS51186">
    <property type="entry name" value="GNAT"/>
    <property type="match status" value="1"/>
</dbReference>
<organism evidence="4 5">
    <name type="scientific">Terribacillus aidingensis</name>
    <dbReference type="NCBI Taxonomy" id="586416"/>
    <lineage>
        <taxon>Bacteria</taxon>
        <taxon>Bacillati</taxon>
        <taxon>Bacillota</taxon>
        <taxon>Bacilli</taxon>
        <taxon>Bacillales</taxon>
        <taxon>Bacillaceae</taxon>
        <taxon>Terribacillus</taxon>
    </lineage>
</organism>
<name>A0A285P1K9_9BACI</name>
<dbReference type="AlphaFoldDB" id="A0A285P1K9"/>
<evidence type="ECO:0000313" key="5">
    <source>
        <dbReference type="Proteomes" id="UP000219356"/>
    </source>
</evidence>
<evidence type="ECO:0000256" key="2">
    <source>
        <dbReference type="ARBA" id="ARBA00023315"/>
    </source>
</evidence>
<evidence type="ECO:0000313" key="4">
    <source>
        <dbReference type="EMBL" id="SNZ15610.1"/>
    </source>
</evidence>
<keyword evidence="4" id="KW-0689">Ribosomal protein</keyword>
<proteinExistence type="predicted"/>
<accession>A0A285P1K9</accession>
<evidence type="ECO:0000259" key="3">
    <source>
        <dbReference type="PROSITE" id="PS51186"/>
    </source>
</evidence>
<dbReference type="SUPFAM" id="SSF55729">
    <property type="entry name" value="Acyl-CoA N-acyltransferases (Nat)"/>
    <property type="match status" value="1"/>
</dbReference>
<dbReference type="CDD" id="cd04301">
    <property type="entry name" value="NAT_SF"/>
    <property type="match status" value="1"/>
</dbReference>
<dbReference type="InterPro" id="IPR000182">
    <property type="entry name" value="GNAT_dom"/>
</dbReference>
<dbReference type="InterPro" id="IPR016181">
    <property type="entry name" value="Acyl_CoA_acyltransferase"/>
</dbReference>
<dbReference type="OrthoDB" id="9775804at2"/>
<dbReference type="Pfam" id="PF13508">
    <property type="entry name" value="Acetyltransf_7"/>
    <property type="match status" value="1"/>
</dbReference>